<comment type="subcellular location">
    <subcellularLocation>
        <location evidence="1">Cytoplasm</location>
        <location evidence="1">Cytoskeleton</location>
    </subcellularLocation>
</comment>
<accession>A0A068WL42</accession>
<dbReference type="GO" id="GO:0007019">
    <property type="term" value="P:microtubule depolymerization"/>
    <property type="evidence" value="ECO:0007669"/>
    <property type="project" value="TreeGrafter"/>
</dbReference>
<feature type="binding site" evidence="8">
    <location>
        <begin position="182"/>
        <end position="189"/>
    </location>
    <ligand>
        <name>ATP</name>
        <dbReference type="ChEBI" id="CHEBI:30616"/>
    </ligand>
</feature>
<dbReference type="PANTHER" id="PTHR47971">
    <property type="entry name" value="KINESIN-RELATED PROTEIN 6"/>
    <property type="match status" value="1"/>
</dbReference>
<evidence type="ECO:0000256" key="1">
    <source>
        <dbReference type="ARBA" id="ARBA00004245"/>
    </source>
</evidence>
<dbReference type="GO" id="GO:0005874">
    <property type="term" value="C:microtubule"/>
    <property type="evidence" value="ECO:0007669"/>
    <property type="project" value="UniProtKB-KW"/>
</dbReference>
<feature type="compositionally biased region" description="Basic residues" evidence="10">
    <location>
        <begin position="380"/>
        <end position="394"/>
    </location>
</feature>
<dbReference type="PROSITE" id="PS50067">
    <property type="entry name" value="KINESIN_MOTOR_2"/>
    <property type="match status" value="1"/>
</dbReference>
<dbReference type="OrthoDB" id="3176171at2759"/>
<evidence type="ECO:0000256" key="7">
    <source>
        <dbReference type="ARBA" id="ARBA00023212"/>
    </source>
</evidence>
<dbReference type="InterPro" id="IPR019821">
    <property type="entry name" value="Kinesin_motor_CS"/>
</dbReference>
<reference evidence="14" key="3">
    <citation type="submission" date="2020-10" db="UniProtKB">
        <authorList>
            <consortium name="WormBaseParasite"/>
        </authorList>
    </citation>
    <scope>IDENTIFICATION</scope>
</reference>
<dbReference type="PRINTS" id="PR00380">
    <property type="entry name" value="KINESINHEAVY"/>
</dbReference>
<dbReference type="PANTHER" id="PTHR47971:SF8">
    <property type="entry name" value="KINESIN-LIKE PROTEIN"/>
    <property type="match status" value="1"/>
</dbReference>
<dbReference type="InterPro" id="IPR036961">
    <property type="entry name" value="Kinesin_motor_dom_sf"/>
</dbReference>
<evidence type="ECO:0000313" key="12">
    <source>
        <dbReference type="EMBL" id="CDS20506.1"/>
    </source>
</evidence>
<feature type="domain" description="Kinesin motor" evidence="11">
    <location>
        <begin position="92"/>
        <end position="458"/>
    </location>
</feature>
<dbReference type="SUPFAM" id="SSF52540">
    <property type="entry name" value="P-loop containing nucleoside triphosphate hydrolases"/>
    <property type="match status" value="1"/>
</dbReference>
<evidence type="ECO:0000313" key="14">
    <source>
        <dbReference type="WBParaSite" id="EgrG_001118400"/>
    </source>
</evidence>
<evidence type="ECO:0000256" key="4">
    <source>
        <dbReference type="ARBA" id="ARBA00022741"/>
    </source>
</evidence>
<dbReference type="GO" id="GO:0005524">
    <property type="term" value="F:ATP binding"/>
    <property type="evidence" value="ECO:0007669"/>
    <property type="project" value="UniProtKB-UniRule"/>
</dbReference>
<evidence type="ECO:0000256" key="9">
    <source>
        <dbReference type="RuleBase" id="RU000394"/>
    </source>
</evidence>
<dbReference type="InterPro" id="IPR027417">
    <property type="entry name" value="P-loop_NTPase"/>
</dbReference>
<evidence type="ECO:0000256" key="5">
    <source>
        <dbReference type="ARBA" id="ARBA00022840"/>
    </source>
</evidence>
<evidence type="ECO:0000256" key="10">
    <source>
        <dbReference type="SAM" id="MobiDB-lite"/>
    </source>
</evidence>
<dbReference type="GO" id="GO:0008017">
    <property type="term" value="F:microtubule binding"/>
    <property type="evidence" value="ECO:0007669"/>
    <property type="project" value="InterPro"/>
</dbReference>
<dbReference type="GO" id="GO:0003777">
    <property type="term" value="F:microtubule motor activity"/>
    <property type="evidence" value="ECO:0007669"/>
    <property type="project" value="InterPro"/>
</dbReference>
<feature type="region of interest" description="Disordered" evidence="10">
    <location>
        <begin position="380"/>
        <end position="401"/>
    </location>
</feature>
<keyword evidence="6 8" id="KW-0505">Motor protein</keyword>
<dbReference type="CDD" id="cd01367">
    <property type="entry name" value="KISc_KIF2_like"/>
    <property type="match status" value="1"/>
</dbReference>
<evidence type="ECO:0000259" key="11">
    <source>
        <dbReference type="PROSITE" id="PS50067"/>
    </source>
</evidence>
<proteinExistence type="inferred from homology"/>
<keyword evidence="3 9" id="KW-0493">Microtubule</keyword>
<organism evidence="12">
    <name type="scientific">Echinococcus granulosus</name>
    <name type="common">Hydatid tapeworm</name>
    <dbReference type="NCBI Taxonomy" id="6210"/>
    <lineage>
        <taxon>Eukaryota</taxon>
        <taxon>Metazoa</taxon>
        <taxon>Spiralia</taxon>
        <taxon>Lophotrochozoa</taxon>
        <taxon>Platyhelminthes</taxon>
        <taxon>Cestoda</taxon>
        <taxon>Eucestoda</taxon>
        <taxon>Cyclophyllidea</taxon>
        <taxon>Taeniidae</taxon>
        <taxon>Echinococcus</taxon>
        <taxon>Echinococcus granulosus group</taxon>
    </lineage>
</organism>
<protein>
    <recommendedName>
        <fullName evidence="9">Kinesin-like protein</fullName>
    </recommendedName>
</protein>
<dbReference type="AlphaFoldDB" id="A0A068WL42"/>
<dbReference type="Gene3D" id="3.40.850.10">
    <property type="entry name" value="Kinesin motor domain"/>
    <property type="match status" value="1"/>
</dbReference>
<evidence type="ECO:0000256" key="3">
    <source>
        <dbReference type="ARBA" id="ARBA00022701"/>
    </source>
</evidence>
<dbReference type="PROSITE" id="PS00411">
    <property type="entry name" value="KINESIN_MOTOR_1"/>
    <property type="match status" value="1"/>
</dbReference>
<name>A0A068WL42_ECHGR</name>
<evidence type="ECO:0000256" key="6">
    <source>
        <dbReference type="ARBA" id="ARBA00023175"/>
    </source>
</evidence>
<dbReference type="InterPro" id="IPR001752">
    <property type="entry name" value="Kinesin_motor_dom"/>
</dbReference>
<reference evidence="12 13" key="1">
    <citation type="journal article" date="2013" name="Nature">
        <title>The genomes of four tapeworm species reveal adaptations to parasitism.</title>
        <authorList>
            <person name="Tsai I.J."/>
            <person name="Zarowiecki M."/>
            <person name="Holroyd N."/>
            <person name="Garciarrubio A."/>
            <person name="Sanchez-Flores A."/>
            <person name="Brooks K.L."/>
            <person name="Tracey A."/>
            <person name="Bobes R.J."/>
            <person name="Fragoso G."/>
            <person name="Sciutto E."/>
            <person name="Aslett M."/>
            <person name="Beasley H."/>
            <person name="Bennett H.M."/>
            <person name="Cai J."/>
            <person name="Camicia F."/>
            <person name="Clark R."/>
            <person name="Cucher M."/>
            <person name="De Silva N."/>
            <person name="Day T.A."/>
            <person name="Deplazes P."/>
            <person name="Estrada K."/>
            <person name="Fernandez C."/>
            <person name="Holland P.W."/>
            <person name="Hou J."/>
            <person name="Hu S."/>
            <person name="Huckvale T."/>
            <person name="Hung S.S."/>
            <person name="Kamenetzky L."/>
            <person name="Keane J.A."/>
            <person name="Kiss F."/>
            <person name="Koziol U."/>
            <person name="Lambert O."/>
            <person name="Liu K."/>
            <person name="Luo X."/>
            <person name="Luo Y."/>
            <person name="Macchiaroli N."/>
            <person name="Nichol S."/>
            <person name="Paps J."/>
            <person name="Parkinson J."/>
            <person name="Pouchkina-Stantcheva N."/>
            <person name="Riddiford N."/>
            <person name="Rosenzvit M."/>
            <person name="Salinas G."/>
            <person name="Wasmuth J.D."/>
            <person name="Zamanian M."/>
            <person name="Zheng Y."/>
            <person name="Cai X."/>
            <person name="Soberon X."/>
            <person name="Olson P.D."/>
            <person name="Laclette J.P."/>
            <person name="Brehm K."/>
            <person name="Berriman M."/>
            <person name="Garciarrubio A."/>
            <person name="Bobes R.J."/>
            <person name="Fragoso G."/>
            <person name="Sanchez-Flores A."/>
            <person name="Estrada K."/>
            <person name="Cevallos M.A."/>
            <person name="Morett E."/>
            <person name="Gonzalez V."/>
            <person name="Portillo T."/>
            <person name="Ochoa-Leyva A."/>
            <person name="Jose M.V."/>
            <person name="Sciutto E."/>
            <person name="Landa A."/>
            <person name="Jimenez L."/>
            <person name="Valdes V."/>
            <person name="Carrero J.C."/>
            <person name="Larralde C."/>
            <person name="Morales-Montor J."/>
            <person name="Limon-Lason J."/>
            <person name="Soberon X."/>
            <person name="Laclette J.P."/>
        </authorList>
    </citation>
    <scope>NUCLEOTIDE SEQUENCE [LARGE SCALE GENOMIC DNA]</scope>
</reference>
<gene>
    <name evidence="12" type="ORF">EgrG_001118400</name>
</gene>
<reference evidence="12" key="2">
    <citation type="submission" date="2014-06" db="EMBL/GenBank/DDBJ databases">
        <authorList>
            <person name="Aslett M."/>
        </authorList>
    </citation>
    <scope>NUCLEOTIDE SEQUENCE</scope>
</reference>
<dbReference type="EMBL" id="LK028581">
    <property type="protein sequence ID" value="CDS20506.1"/>
    <property type="molecule type" value="Genomic_DNA"/>
</dbReference>
<keyword evidence="2" id="KW-0963">Cytoplasm</keyword>
<dbReference type="Proteomes" id="UP000492820">
    <property type="component" value="Unassembled WGS sequence"/>
</dbReference>
<keyword evidence="4 8" id="KW-0547">Nucleotide-binding</keyword>
<dbReference type="SMART" id="SM00129">
    <property type="entry name" value="KISc"/>
    <property type="match status" value="1"/>
</dbReference>
<keyword evidence="7" id="KW-0206">Cytoskeleton</keyword>
<sequence length="623" mass="68181">MRLVDCSRPLIVKVLRSDGSCQSAFLKDYCADKCSALVTWKECGKGLSKLRYYISMNSCESSKESFNITLCPQDSPACNFAFLRGRGCSVPKIQVCVRKRPLSIKEISQSDPDVIEISQPGHVTVNEPHYLVDLSEFVESHTFRLDHTFDETVSTSEIYQKTAAPLVRSIFQGSMATCFAYGQTGSGKTFTMSGPVEADNTYRLLEKGLYGMVVNDIFELLGSGDEYAKCSVTVAFFEIYCNRVYDLLNRRSVVRVLEDASGAVRLLGLSEIGVDTSEETLTLLKRSCRLRTSGQTALNLTSSRSHAIFQISLRSGASLIGRFSLVDLAGNERGSDLPIAGAGTSSSIAKRRRIESGEINKSLLALKECIRAMCRLPRRSRPPRHLHSRNHHHQLGVGGGGAGATRLPFRNSKLTQVLRESFVGRRARTCMIATVAPGLSCAEHSLNTLRYAQLVKRMPPFECWPKVAAHTAQVARSPTLLSLPTHPSVDANTNGVGGGAGGGVRRSCSQGSFESACSCCSCSVEDSCEANLTAAGDAVNTSSVCVPRTFSDLVSRHQQLLKKLPTWVSTHQQLLERCREDPKAYTEKVFQLTSKQIKHLADLRYMAQNLNEVPARGSSSLSH</sequence>
<evidence type="ECO:0000256" key="8">
    <source>
        <dbReference type="PROSITE-ProRule" id="PRU00283"/>
    </source>
</evidence>
<evidence type="ECO:0000313" key="13">
    <source>
        <dbReference type="Proteomes" id="UP000492820"/>
    </source>
</evidence>
<dbReference type="Pfam" id="PF00225">
    <property type="entry name" value="Kinesin"/>
    <property type="match status" value="1"/>
</dbReference>
<dbReference type="WBParaSite" id="EgrG_001118400">
    <property type="protein sequence ID" value="EgrG_001118400"/>
    <property type="gene ID" value="EgrG_001118400"/>
</dbReference>
<comment type="similarity">
    <text evidence="8 9">Belongs to the TRAFAC class myosin-kinesin ATPase superfamily. Kinesin family.</text>
</comment>
<dbReference type="InterPro" id="IPR027640">
    <property type="entry name" value="Kinesin-like_fam"/>
</dbReference>
<dbReference type="GO" id="GO:0007018">
    <property type="term" value="P:microtubule-based movement"/>
    <property type="evidence" value="ECO:0007669"/>
    <property type="project" value="InterPro"/>
</dbReference>
<keyword evidence="5 8" id="KW-0067">ATP-binding</keyword>
<evidence type="ECO:0000256" key="2">
    <source>
        <dbReference type="ARBA" id="ARBA00022490"/>
    </source>
</evidence>